<dbReference type="GO" id="GO:0015074">
    <property type="term" value="P:DNA integration"/>
    <property type="evidence" value="ECO:0007669"/>
    <property type="project" value="InterPro"/>
</dbReference>
<evidence type="ECO:0000259" key="3">
    <source>
        <dbReference type="PROSITE" id="PS50994"/>
    </source>
</evidence>
<dbReference type="PROSITE" id="PS50994">
    <property type="entry name" value="INTEGRASE"/>
    <property type="match status" value="1"/>
</dbReference>
<dbReference type="InterPro" id="IPR054722">
    <property type="entry name" value="PolX-like_BBD"/>
</dbReference>
<dbReference type="Proteomes" id="UP000326396">
    <property type="component" value="Linkage Group LG11"/>
</dbReference>
<evidence type="ECO:0000256" key="1">
    <source>
        <dbReference type="ARBA" id="ARBA00022670"/>
    </source>
</evidence>
<dbReference type="GO" id="GO:0006508">
    <property type="term" value="P:proteolysis"/>
    <property type="evidence" value="ECO:0007669"/>
    <property type="project" value="UniProtKB-KW"/>
</dbReference>
<dbReference type="PANTHER" id="PTHR42648">
    <property type="entry name" value="TRANSPOSASE, PUTATIVE-RELATED"/>
    <property type="match status" value="1"/>
</dbReference>
<dbReference type="OrthoDB" id="1937754at2759"/>
<dbReference type="InterPro" id="IPR012337">
    <property type="entry name" value="RNaseH-like_sf"/>
</dbReference>
<dbReference type="InterPro" id="IPR036397">
    <property type="entry name" value="RNaseH_sf"/>
</dbReference>
<accession>A0A5N6PPI6</accession>
<feature type="compositionally biased region" description="Pro residues" evidence="2">
    <location>
        <begin position="39"/>
        <end position="51"/>
    </location>
</feature>
<keyword evidence="5" id="KW-1185">Reference proteome</keyword>
<proteinExistence type="predicted"/>
<dbReference type="SUPFAM" id="SSF53098">
    <property type="entry name" value="Ribonuclease H-like"/>
    <property type="match status" value="1"/>
</dbReference>
<feature type="domain" description="Integrase catalytic" evidence="3">
    <location>
        <begin position="278"/>
        <end position="399"/>
    </location>
</feature>
<name>A0A5N6PPI6_9ASTR</name>
<dbReference type="Pfam" id="PF13976">
    <property type="entry name" value="gag_pre-integrs"/>
    <property type="match status" value="1"/>
</dbReference>
<gene>
    <name evidence="4" type="ORF">E3N88_06750</name>
</gene>
<reference evidence="4 5" key="1">
    <citation type="submission" date="2019-05" db="EMBL/GenBank/DDBJ databases">
        <title>Mikania micrantha, genome provides insights into the molecular mechanism of rapid growth.</title>
        <authorList>
            <person name="Liu B."/>
        </authorList>
    </citation>
    <scope>NUCLEOTIDE SEQUENCE [LARGE SCALE GENOMIC DNA]</scope>
    <source>
        <strain evidence="4">NLD-2019</strain>
        <tissue evidence="4">Leaf</tissue>
    </source>
</reference>
<dbReference type="PANTHER" id="PTHR42648:SF28">
    <property type="entry name" value="TRANSPOSON-ENCODED PROTEIN WITH RIBONUCLEASE H-LIKE AND RETROVIRUS ZINC FINGER-LIKE DOMAINS"/>
    <property type="match status" value="1"/>
</dbReference>
<dbReference type="GO" id="GO:0003676">
    <property type="term" value="F:nucleic acid binding"/>
    <property type="evidence" value="ECO:0007669"/>
    <property type="project" value="InterPro"/>
</dbReference>
<evidence type="ECO:0000313" key="5">
    <source>
        <dbReference type="Proteomes" id="UP000326396"/>
    </source>
</evidence>
<dbReference type="InterPro" id="IPR039537">
    <property type="entry name" value="Retrotran_Ty1/copia-like"/>
</dbReference>
<protein>
    <recommendedName>
        <fullName evidence="3">Integrase catalytic domain-containing protein</fullName>
    </recommendedName>
</protein>
<dbReference type="AlphaFoldDB" id="A0A5N6PPI6"/>
<dbReference type="InterPro" id="IPR001584">
    <property type="entry name" value="Integrase_cat-core"/>
</dbReference>
<keyword evidence="1" id="KW-0645">Protease</keyword>
<dbReference type="InterPro" id="IPR025724">
    <property type="entry name" value="GAG-pre-integrase_dom"/>
</dbReference>
<dbReference type="GO" id="GO:0008233">
    <property type="term" value="F:peptidase activity"/>
    <property type="evidence" value="ECO:0007669"/>
    <property type="project" value="UniProtKB-KW"/>
</dbReference>
<dbReference type="Pfam" id="PF22936">
    <property type="entry name" value="Pol_BBD"/>
    <property type="match status" value="1"/>
</dbReference>
<evidence type="ECO:0000256" key="2">
    <source>
        <dbReference type="SAM" id="MobiDB-lite"/>
    </source>
</evidence>
<comment type="caution">
    <text evidence="4">The sequence shown here is derived from an EMBL/GenBank/DDBJ whole genome shotgun (WGS) entry which is preliminary data.</text>
</comment>
<sequence length="399" mass="44670">MVEAKLEVVVVADLVIIHPPLDVDNILPTKVATFSPIMPLRPPTAPIPRPDPSQGLLGPRPQQAYAASEASYTPTDLERAFHTMQLNPPDSTWYMDIGATSHMANTSDNFSSYVNKGIRWNIIVGDGSKVPIHGLGHQTLSHPFPPFQLKNILHVPNLIKNLLSVRRFTIDNNSFLEFDPYGFTVKDYQTRIPLLRCDNTGDLNPLSFNPSSKVTSPSAFATISEDLWNQRRGHPGHSILSSSNKCLDFSSSSVRNKICHSCILGKHIRLPFHNSNSASNLPFDIIHSDVWTSPILTSSGHRYYVLFLDDKTNYLWTYPLANKSQVFNTFVNFYNLIQTQFHTNIKTLQCDNGGNMQIITFINSVITKASYFDSLVLMPPLKMAKPNEKFVPSSSFAHS</sequence>
<evidence type="ECO:0000313" key="4">
    <source>
        <dbReference type="EMBL" id="KAD6795854.1"/>
    </source>
</evidence>
<keyword evidence="1" id="KW-0378">Hydrolase</keyword>
<dbReference type="Gene3D" id="3.30.420.10">
    <property type="entry name" value="Ribonuclease H-like superfamily/Ribonuclease H"/>
    <property type="match status" value="1"/>
</dbReference>
<organism evidence="4 5">
    <name type="scientific">Mikania micrantha</name>
    <name type="common">bitter vine</name>
    <dbReference type="NCBI Taxonomy" id="192012"/>
    <lineage>
        <taxon>Eukaryota</taxon>
        <taxon>Viridiplantae</taxon>
        <taxon>Streptophyta</taxon>
        <taxon>Embryophyta</taxon>
        <taxon>Tracheophyta</taxon>
        <taxon>Spermatophyta</taxon>
        <taxon>Magnoliopsida</taxon>
        <taxon>eudicotyledons</taxon>
        <taxon>Gunneridae</taxon>
        <taxon>Pentapetalae</taxon>
        <taxon>asterids</taxon>
        <taxon>campanulids</taxon>
        <taxon>Asterales</taxon>
        <taxon>Asteraceae</taxon>
        <taxon>Asteroideae</taxon>
        <taxon>Heliantheae alliance</taxon>
        <taxon>Eupatorieae</taxon>
        <taxon>Mikania</taxon>
    </lineage>
</organism>
<dbReference type="EMBL" id="SZYD01000003">
    <property type="protein sequence ID" value="KAD6795854.1"/>
    <property type="molecule type" value="Genomic_DNA"/>
</dbReference>
<feature type="region of interest" description="Disordered" evidence="2">
    <location>
        <begin position="39"/>
        <end position="60"/>
    </location>
</feature>